<evidence type="ECO:0000313" key="8">
    <source>
        <dbReference type="EMBL" id="CAK8672134.1"/>
    </source>
</evidence>
<comment type="similarity">
    <text evidence="1">Belongs to the peptidase C48 family.</text>
</comment>
<dbReference type="Proteomes" id="UP001642483">
    <property type="component" value="Unassembled WGS sequence"/>
</dbReference>
<dbReference type="EMBL" id="CAWYQH010000001">
    <property type="protein sequence ID" value="CAK8672134.1"/>
    <property type="molecule type" value="Genomic_DNA"/>
</dbReference>
<gene>
    <name evidence="8" type="ORF">CVLEPA_LOCUS1125</name>
</gene>
<evidence type="ECO:0000256" key="1">
    <source>
        <dbReference type="ARBA" id="ARBA00005234"/>
    </source>
</evidence>
<keyword evidence="4" id="KW-0833">Ubl conjugation pathway</keyword>
<feature type="region of interest" description="Disordered" evidence="6">
    <location>
        <begin position="1"/>
        <end position="21"/>
    </location>
</feature>
<reference evidence="8 9" key="1">
    <citation type="submission" date="2024-02" db="EMBL/GenBank/DDBJ databases">
        <authorList>
            <person name="Daric V."/>
            <person name="Darras S."/>
        </authorList>
    </citation>
    <scope>NUCLEOTIDE SEQUENCE [LARGE SCALE GENOMIC DNA]</scope>
</reference>
<dbReference type="PANTHER" id="PTHR46896:SF3">
    <property type="entry name" value="FI06413P-RELATED"/>
    <property type="match status" value="1"/>
</dbReference>
<keyword evidence="3" id="KW-0645">Protease</keyword>
<evidence type="ECO:0000256" key="4">
    <source>
        <dbReference type="ARBA" id="ARBA00022786"/>
    </source>
</evidence>
<dbReference type="SUPFAM" id="SSF54001">
    <property type="entry name" value="Cysteine proteinases"/>
    <property type="match status" value="1"/>
</dbReference>
<evidence type="ECO:0000259" key="7">
    <source>
        <dbReference type="PROSITE" id="PS50600"/>
    </source>
</evidence>
<dbReference type="Gene3D" id="3.40.395.10">
    <property type="entry name" value="Adenoviral Proteinase, Chain A"/>
    <property type="match status" value="1"/>
</dbReference>
<feature type="compositionally biased region" description="Basic and acidic residues" evidence="6">
    <location>
        <begin position="1"/>
        <end position="12"/>
    </location>
</feature>
<evidence type="ECO:0000256" key="6">
    <source>
        <dbReference type="SAM" id="MobiDB-lite"/>
    </source>
</evidence>
<dbReference type="Pfam" id="PF02902">
    <property type="entry name" value="Peptidase_C48"/>
    <property type="match status" value="1"/>
</dbReference>
<keyword evidence="5" id="KW-0378">Hydrolase</keyword>
<keyword evidence="9" id="KW-1185">Reference proteome</keyword>
<protein>
    <recommendedName>
        <fullName evidence="7">Ubiquitin-like protease family profile domain-containing protein</fullName>
    </recommendedName>
</protein>
<dbReference type="InterPro" id="IPR051947">
    <property type="entry name" value="Sentrin-specific_protease"/>
</dbReference>
<dbReference type="InterPro" id="IPR003653">
    <property type="entry name" value="Peptidase_C48_C"/>
</dbReference>
<dbReference type="PROSITE" id="PS50600">
    <property type="entry name" value="ULP_PROTEASE"/>
    <property type="match status" value="1"/>
</dbReference>
<feature type="domain" description="Ubiquitin-like protease family profile" evidence="7">
    <location>
        <begin position="530"/>
        <end position="792"/>
    </location>
</feature>
<evidence type="ECO:0000256" key="3">
    <source>
        <dbReference type="ARBA" id="ARBA00022670"/>
    </source>
</evidence>
<evidence type="ECO:0000256" key="5">
    <source>
        <dbReference type="ARBA" id="ARBA00022801"/>
    </source>
</evidence>
<sequence length="839" mass="93799">MSESSADLKKTSTENTATESLQRRRYTGIPLIPNSLPVPPSSSNILLLSPIVRPGTRSEPDKLCNLQLLVSNVSYQQTKQPATNLLVPVKTLPTLTTCSTPLLPTTSTVSLQKIHLGTNEQKEDAVDQNNGTRVLNKTDVGKLEGVLCPNCGVQTADRDKCLFCKKVIPSTAKRINSQFRKRVYAQSTSAATNEPSGIKASVEPSSFYGNVGLSEFMRYSKVGKTNTIKVRKVSQLVPQNKSECIMISDSSDDDLGSKLSSGALSISVPLPETNLNTVPTAALENEASSSSEVSFDSLNQVTESQQILSSDLWKYETLNVQVTSTRIGQLHVTPPSPLRVCGVNFCLSLPMHIVRLQWFSIEHIEISNNPQEPCLYFFIKDECLGVFRSQLGMIPGKIPYFDPVGPVDQKFFIIYIAKSWFAEYSRDLREKFCFIRSKHKLPLEFFCEVTDAESNARQMQIAQADPELNGSMAMQYSPSLIPPTEISTHSLTRVLRPSLSKDCHTNVSLSFCGQRKHLAIYPPPPAKGGITITNEDEFCLNDGEFLNDVIVDFYLKYTILELISDEDRERSHVFSCFFYERLSQPETTKLKSAPNTPSMPQRRHMRVKKWTRNVDLFSKDFIFIPINDAAHWYLAVICFPGAQPSSAKNESPSIASVEEISTHNGANELVISDVRSIRNNSCSSQDALCAETDGADFKDFPPVSITAKSTSSSSSTRQPCILIFDSLRSSCRSRSAKILREYLTEEWRTRKSEESGERIFDSSTMKMCSPVVPQQDNYSDCGVFLLHYVEMLFQKPIQDFALPVKSLQNWFDPVECKEKRLQIRQIIRKLSVAQADSDS</sequence>
<dbReference type="InterPro" id="IPR038765">
    <property type="entry name" value="Papain-like_cys_pep_sf"/>
</dbReference>
<dbReference type="PANTHER" id="PTHR46896">
    <property type="entry name" value="SENTRIN-SPECIFIC PROTEASE"/>
    <property type="match status" value="1"/>
</dbReference>
<accession>A0ABP0EXD7</accession>
<comment type="caution">
    <text evidence="8">The sequence shown here is derived from an EMBL/GenBank/DDBJ whole genome shotgun (WGS) entry which is preliminary data.</text>
</comment>
<organism evidence="8 9">
    <name type="scientific">Clavelina lepadiformis</name>
    <name type="common">Light-bulb sea squirt</name>
    <name type="synonym">Ascidia lepadiformis</name>
    <dbReference type="NCBI Taxonomy" id="159417"/>
    <lineage>
        <taxon>Eukaryota</taxon>
        <taxon>Metazoa</taxon>
        <taxon>Chordata</taxon>
        <taxon>Tunicata</taxon>
        <taxon>Ascidiacea</taxon>
        <taxon>Aplousobranchia</taxon>
        <taxon>Clavelinidae</taxon>
        <taxon>Clavelina</taxon>
    </lineage>
</organism>
<keyword evidence="2" id="KW-0597">Phosphoprotein</keyword>
<proteinExistence type="inferred from homology"/>
<name>A0ABP0EXD7_CLALP</name>
<evidence type="ECO:0000256" key="2">
    <source>
        <dbReference type="ARBA" id="ARBA00022553"/>
    </source>
</evidence>
<evidence type="ECO:0000313" key="9">
    <source>
        <dbReference type="Proteomes" id="UP001642483"/>
    </source>
</evidence>